<reference evidence="13 14" key="1">
    <citation type="submission" date="2019-01" db="EMBL/GenBank/DDBJ databases">
        <title>Draft genome sequence of Psathyrella aberdarensis IHI B618.</title>
        <authorList>
            <person name="Buettner E."/>
            <person name="Kellner H."/>
        </authorList>
    </citation>
    <scope>NUCLEOTIDE SEQUENCE [LARGE SCALE GENOMIC DNA]</scope>
    <source>
        <strain evidence="13 14">IHI B618</strain>
    </source>
</reference>
<evidence type="ECO:0000256" key="7">
    <source>
        <dbReference type="ARBA" id="ARBA00022679"/>
    </source>
</evidence>
<dbReference type="PANTHER" id="PTHR20531:SF1">
    <property type="entry name" value="N-ALPHA-ACETYLTRANSFERASE 40"/>
    <property type="match status" value="1"/>
</dbReference>
<keyword evidence="9" id="KW-0012">Acyltransferase</keyword>
<dbReference type="Proteomes" id="UP000290288">
    <property type="component" value="Unassembled WGS sequence"/>
</dbReference>
<dbReference type="STRING" id="2316362.A0A4Q2DIY8"/>
<protein>
    <recommendedName>
        <fullName evidence="5">N-alpha-acetyltransferase 40</fullName>
        <ecNumber evidence="4">2.3.1.257</ecNumber>
    </recommendedName>
</protein>
<dbReference type="EMBL" id="SDEE01000178">
    <property type="protein sequence ID" value="RXW19863.1"/>
    <property type="molecule type" value="Genomic_DNA"/>
</dbReference>
<evidence type="ECO:0000256" key="4">
    <source>
        <dbReference type="ARBA" id="ARBA00012950"/>
    </source>
</evidence>
<evidence type="ECO:0000256" key="11">
    <source>
        <dbReference type="ARBA" id="ARBA00049524"/>
    </source>
</evidence>
<comment type="catalytic activity">
    <reaction evidence="10">
        <text>N-terminal L-seryl-[histone H2A] + acetyl-CoA = N-terminal N(alpha)-acetyl-L-seryl-[histone H2A] + CoA + H(+)</text>
        <dbReference type="Rhea" id="RHEA:50600"/>
        <dbReference type="Rhea" id="RHEA-COMP:12742"/>
        <dbReference type="Rhea" id="RHEA-COMP:12744"/>
        <dbReference type="ChEBI" id="CHEBI:15378"/>
        <dbReference type="ChEBI" id="CHEBI:57287"/>
        <dbReference type="ChEBI" id="CHEBI:57288"/>
        <dbReference type="ChEBI" id="CHEBI:64738"/>
        <dbReference type="ChEBI" id="CHEBI:83690"/>
        <dbReference type="EC" id="2.3.1.257"/>
    </reaction>
</comment>
<dbReference type="GO" id="GO:0005737">
    <property type="term" value="C:cytoplasm"/>
    <property type="evidence" value="ECO:0007669"/>
    <property type="project" value="UniProtKB-SubCell"/>
</dbReference>
<name>A0A4Q2DIY8_9AGAR</name>
<gene>
    <name evidence="13" type="ORF">EST38_g5966</name>
</gene>
<sequence>MFRFEYEDKEGVLYCYELQVVEAMRGMAIGRSLMTMLESIGSTWGMEKVMLTVLKANETAVQFYKGIGFIPDESCPSKFGREVDYEILSKRLPEEDEWEEDGSEEVAE</sequence>
<organism evidence="13 14">
    <name type="scientific">Candolleomyces aberdarensis</name>
    <dbReference type="NCBI Taxonomy" id="2316362"/>
    <lineage>
        <taxon>Eukaryota</taxon>
        <taxon>Fungi</taxon>
        <taxon>Dikarya</taxon>
        <taxon>Basidiomycota</taxon>
        <taxon>Agaricomycotina</taxon>
        <taxon>Agaricomycetes</taxon>
        <taxon>Agaricomycetidae</taxon>
        <taxon>Agaricales</taxon>
        <taxon>Agaricineae</taxon>
        <taxon>Psathyrellaceae</taxon>
        <taxon>Candolleomyces</taxon>
    </lineage>
</organism>
<comment type="similarity">
    <text evidence="3">Belongs to the acetyltransferase family. NAA40 subfamily.</text>
</comment>
<dbReference type="PROSITE" id="PS51186">
    <property type="entry name" value="GNAT"/>
    <property type="match status" value="1"/>
</dbReference>
<dbReference type="Gene3D" id="3.40.630.30">
    <property type="match status" value="1"/>
</dbReference>
<evidence type="ECO:0000256" key="6">
    <source>
        <dbReference type="ARBA" id="ARBA00022490"/>
    </source>
</evidence>
<comment type="caution">
    <text evidence="13">The sequence shown here is derived from an EMBL/GenBank/DDBJ whole genome shotgun (WGS) entry which is preliminary data.</text>
</comment>
<evidence type="ECO:0000256" key="9">
    <source>
        <dbReference type="ARBA" id="ARBA00023315"/>
    </source>
</evidence>
<evidence type="ECO:0000313" key="13">
    <source>
        <dbReference type="EMBL" id="RXW19863.1"/>
    </source>
</evidence>
<keyword evidence="8" id="KW-0539">Nucleus</keyword>
<feature type="domain" description="N-acetyltransferase" evidence="12">
    <location>
        <begin position="1"/>
        <end position="93"/>
    </location>
</feature>
<dbReference type="InterPro" id="IPR000182">
    <property type="entry name" value="GNAT_dom"/>
</dbReference>
<keyword evidence="7" id="KW-0808">Transferase</keyword>
<evidence type="ECO:0000256" key="3">
    <source>
        <dbReference type="ARBA" id="ARBA00008870"/>
    </source>
</evidence>
<dbReference type="SUPFAM" id="SSF55729">
    <property type="entry name" value="Acyl-CoA N-acyltransferases (Nat)"/>
    <property type="match status" value="1"/>
</dbReference>
<evidence type="ECO:0000256" key="2">
    <source>
        <dbReference type="ARBA" id="ARBA00004496"/>
    </source>
</evidence>
<dbReference type="PANTHER" id="PTHR20531">
    <property type="entry name" value="N-ALPHA-ACETYLTRANSFERASE 40"/>
    <property type="match status" value="1"/>
</dbReference>
<dbReference type="GO" id="GO:0043998">
    <property type="term" value="F:histone H2A acetyltransferase activity"/>
    <property type="evidence" value="ECO:0007669"/>
    <property type="project" value="InterPro"/>
</dbReference>
<dbReference type="AlphaFoldDB" id="A0A4Q2DIY8"/>
<evidence type="ECO:0000256" key="10">
    <source>
        <dbReference type="ARBA" id="ARBA00047821"/>
    </source>
</evidence>
<dbReference type="InterPro" id="IPR039949">
    <property type="entry name" value="NAA40"/>
</dbReference>
<dbReference type="GO" id="GO:1990189">
    <property type="term" value="F:protein N-terminal-serine acetyltransferase activity"/>
    <property type="evidence" value="ECO:0007669"/>
    <property type="project" value="UniProtKB-EC"/>
</dbReference>
<dbReference type="InterPro" id="IPR016181">
    <property type="entry name" value="Acyl_CoA_acyltransferase"/>
</dbReference>
<evidence type="ECO:0000256" key="5">
    <source>
        <dbReference type="ARBA" id="ARBA00015043"/>
    </source>
</evidence>
<comment type="subcellular location">
    <subcellularLocation>
        <location evidence="2">Cytoplasm</location>
    </subcellularLocation>
    <subcellularLocation>
        <location evidence="1">Nucleus</location>
    </subcellularLocation>
</comment>
<keyword evidence="6" id="KW-0963">Cytoplasm</keyword>
<dbReference type="Pfam" id="PF00583">
    <property type="entry name" value="Acetyltransf_1"/>
    <property type="match status" value="1"/>
</dbReference>
<evidence type="ECO:0000313" key="14">
    <source>
        <dbReference type="Proteomes" id="UP000290288"/>
    </source>
</evidence>
<evidence type="ECO:0000256" key="1">
    <source>
        <dbReference type="ARBA" id="ARBA00004123"/>
    </source>
</evidence>
<evidence type="ECO:0000256" key="8">
    <source>
        <dbReference type="ARBA" id="ARBA00023242"/>
    </source>
</evidence>
<proteinExistence type="inferred from homology"/>
<keyword evidence="14" id="KW-1185">Reference proteome</keyword>
<dbReference type="GO" id="GO:0010485">
    <property type="term" value="F:histone H4 acetyltransferase activity"/>
    <property type="evidence" value="ECO:0007669"/>
    <property type="project" value="InterPro"/>
</dbReference>
<accession>A0A4Q2DIY8</accession>
<dbReference type="OrthoDB" id="424551at2759"/>
<comment type="catalytic activity">
    <reaction evidence="11">
        <text>N-terminal L-seryl-[histone H4] + acetyl-CoA = N-terminal N(alpha)-acetyl-L-seryl-[histone H4] + CoA + H(+)</text>
        <dbReference type="Rhea" id="RHEA:50596"/>
        <dbReference type="Rhea" id="RHEA-COMP:12740"/>
        <dbReference type="Rhea" id="RHEA-COMP:12743"/>
        <dbReference type="ChEBI" id="CHEBI:15378"/>
        <dbReference type="ChEBI" id="CHEBI:57287"/>
        <dbReference type="ChEBI" id="CHEBI:57288"/>
        <dbReference type="ChEBI" id="CHEBI:64738"/>
        <dbReference type="ChEBI" id="CHEBI:83690"/>
        <dbReference type="EC" id="2.3.1.257"/>
    </reaction>
</comment>
<dbReference type="GO" id="GO:0005634">
    <property type="term" value="C:nucleus"/>
    <property type="evidence" value="ECO:0007669"/>
    <property type="project" value="UniProtKB-SubCell"/>
</dbReference>
<dbReference type="EC" id="2.3.1.257" evidence="4"/>
<evidence type="ECO:0000259" key="12">
    <source>
        <dbReference type="PROSITE" id="PS51186"/>
    </source>
</evidence>
<dbReference type="CDD" id="cd04301">
    <property type="entry name" value="NAT_SF"/>
    <property type="match status" value="1"/>
</dbReference>